<evidence type="ECO:0000256" key="3">
    <source>
        <dbReference type="PIRSR" id="PIRSR617939-1"/>
    </source>
</evidence>
<gene>
    <name evidence="5" type="ORF">CHS0354_018166</name>
</gene>
<reference evidence="5" key="3">
    <citation type="submission" date="2023-05" db="EMBL/GenBank/DDBJ databases">
        <authorList>
            <person name="Smith C.H."/>
        </authorList>
    </citation>
    <scope>NUCLEOTIDE SEQUENCE</scope>
    <source>
        <strain evidence="5">CHS0354</strain>
        <tissue evidence="5">Mantle</tissue>
    </source>
</reference>
<dbReference type="EMBL" id="JAEAOA010001122">
    <property type="protein sequence ID" value="KAK3597572.1"/>
    <property type="molecule type" value="Genomic_DNA"/>
</dbReference>
<proteinExistence type="predicted"/>
<feature type="binding site" evidence="4">
    <location>
        <begin position="9"/>
        <end position="14"/>
    </location>
    <ligand>
        <name>substrate</name>
    </ligand>
</feature>
<name>A0AAE0W225_9BIVA</name>
<dbReference type="CDD" id="cd06661">
    <property type="entry name" value="GGCT_like"/>
    <property type="match status" value="1"/>
</dbReference>
<protein>
    <recommendedName>
        <fullName evidence="1">gamma-glutamylcyclotransferase</fullName>
        <ecNumber evidence="1">4.3.2.9</ecNumber>
    </recommendedName>
</protein>
<keyword evidence="6" id="KW-1185">Reference proteome</keyword>
<dbReference type="InterPro" id="IPR036568">
    <property type="entry name" value="GGCT-like_sf"/>
</dbReference>
<dbReference type="Proteomes" id="UP001195483">
    <property type="component" value="Unassembled WGS sequence"/>
</dbReference>
<accession>A0AAE0W225</accession>
<keyword evidence="2" id="KW-0456">Lyase</keyword>
<evidence type="ECO:0000256" key="2">
    <source>
        <dbReference type="ARBA" id="ARBA00023239"/>
    </source>
</evidence>
<dbReference type="InterPro" id="IPR013024">
    <property type="entry name" value="GGCT-like"/>
</dbReference>
<dbReference type="GO" id="GO:0003839">
    <property type="term" value="F:gamma-glutamylcyclotransferase activity"/>
    <property type="evidence" value="ECO:0007669"/>
    <property type="project" value="UniProtKB-EC"/>
</dbReference>
<dbReference type="PANTHER" id="PTHR12935">
    <property type="entry name" value="GAMMA-GLUTAMYLCYCLOTRANSFERASE"/>
    <property type="match status" value="1"/>
</dbReference>
<dbReference type="SUPFAM" id="SSF110857">
    <property type="entry name" value="Gamma-glutamyl cyclotransferase-like"/>
    <property type="match status" value="1"/>
</dbReference>
<dbReference type="Pfam" id="PF13772">
    <property type="entry name" value="AIG2_2"/>
    <property type="match status" value="1"/>
</dbReference>
<feature type="binding site" evidence="4">
    <location>
        <position position="133"/>
    </location>
    <ligand>
        <name>substrate</name>
    </ligand>
</feature>
<dbReference type="Gene3D" id="3.10.490.10">
    <property type="entry name" value="Gamma-glutamyl cyclotransferase-like"/>
    <property type="match status" value="1"/>
</dbReference>
<evidence type="ECO:0000256" key="1">
    <source>
        <dbReference type="ARBA" id="ARBA00012346"/>
    </source>
</evidence>
<feature type="active site" description="Proton acceptor" evidence="3">
    <location>
        <position position="89"/>
    </location>
</feature>
<dbReference type="InterPro" id="IPR017939">
    <property type="entry name" value="G-Glutamylcylcotransferase"/>
</dbReference>
<organism evidence="5 6">
    <name type="scientific">Potamilus streckersoni</name>
    <dbReference type="NCBI Taxonomy" id="2493646"/>
    <lineage>
        <taxon>Eukaryota</taxon>
        <taxon>Metazoa</taxon>
        <taxon>Spiralia</taxon>
        <taxon>Lophotrochozoa</taxon>
        <taxon>Mollusca</taxon>
        <taxon>Bivalvia</taxon>
        <taxon>Autobranchia</taxon>
        <taxon>Heteroconchia</taxon>
        <taxon>Palaeoheterodonta</taxon>
        <taxon>Unionida</taxon>
        <taxon>Unionoidea</taxon>
        <taxon>Unionidae</taxon>
        <taxon>Ambleminae</taxon>
        <taxon>Lampsilini</taxon>
        <taxon>Potamilus</taxon>
    </lineage>
</organism>
<reference evidence="5" key="1">
    <citation type="journal article" date="2021" name="Genome Biol. Evol.">
        <title>A High-Quality Reference Genome for a Parasitic Bivalve with Doubly Uniparental Inheritance (Bivalvia: Unionida).</title>
        <authorList>
            <person name="Smith C.H."/>
        </authorList>
    </citation>
    <scope>NUCLEOTIDE SEQUENCE</scope>
    <source>
        <strain evidence="5">CHS0354</strain>
    </source>
</reference>
<dbReference type="EC" id="4.3.2.9" evidence="1"/>
<evidence type="ECO:0000313" key="6">
    <source>
        <dbReference type="Proteomes" id="UP001195483"/>
    </source>
</evidence>
<evidence type="ECO:0000256" key="4">
    <source>
        <dbReference type="PIRSR" id="PIRSR617939-2"/>
    </source>
</evidence>
<reference evidence="5" key="2">
    <citation type="journal article" date="2021" name="Genome Biol. Evol.">
        <title>Developing a high-quality reference genome for a parasitic bivalve with doubly uniparental inheritance (Bivalvia: Unionida).</title>
        <authorList>
            <person name="Smith C.H."/>
        </authorList>
    </citation>
    <scope>NUCLEOTIDE SEQUENCE</scope>
    <source>
        <strain evidence="5">CHS0354</strain>
        <tissue evidence="5">Mantle</tissue>
    </source>
</reference>
<dbReference type="PANTHER" id="PTHR12935:SF0">
    <property type="entry name" value="GAMMA-GLUTAMYLCYCLOTRANSFERASE"/>
    <property type="match status" value="1"/>
</dbReference>
<dbReference type="AlphaFoldDB" id="A0AAE0W225"/>
<sequence>MARPGKFLYFAYGSNLLKERLKMLNPSAEFVTAAKLEDYELEFRSYGSDPMECRWKGAPASINQKRGSCVWGCVWELRNEHKETLDWQEGVHANVYNPLEVDVFSQDGQTLHCRTYMLSRSSDVFDARPSPQYLDIIIRGAQQNGLPADYIEKLKSIEHNSFQGTVDIYHQILQRLGS</sequence>
<comment type="caution">
    <text evidence="5">The sequence shown here is derived from an EMBL/GenBank/DDBJ whole genome shotgun (WGS) entry which is preliminary data.</text>
</comment>
<evidence type="ECO:0000313" key="5">
    <source>
        <dbReference type="EMBL" id="KAK3597572.1"/>
    </source>
</evidence>